<name>Q2SIC5_HAHCH</name>
<protein>
    <submittedName>
        <fullName evidence="1">Uncharacterized protein</fullName>
    </submittedName>
</protein>
<dbReference type="Proteomes" id="UP000000238">
    <property type="component" value="Chromosome"/>
</dbReference>
<keyword evidence="2" id="KW-1185">Reference proteome</keyword>
<dbReference type="HOGENOM" id="CLU_3389702_0_0_6"/>
<dbReference type="KEGG" id="hch:HCH_02821"/>
<dbReference type="EMBL" id="CP000155">
    <property type="protein sequence ID" value="ABC29599.1"/>
    <property type="molecule type" value="Genomic_DNA"/>
</dbReference>
<organism evidence="1 2">
    <name type="scientific">Hahella chejuensis (strain KCTC 2396)</name>
    <dbReference type="NCBI Taxonomy" id="349521"/>
    <lineage>
        <taxon>Bacteria</taxon>
        <taxon>Pseudomonadati</taxon>
        <taxon>Pseudomonadota</taxon>
        <taxon>Gammaproteobacteria</taxon>
        <taxon>Oceanospirillales</taxon>
        <taxon>Hahellaceae</taxon>
        <taxon>Hahella</taxon>
    </lineage>
</organism>
<gene>
    <name evidence="1" type="ordered locus">HCH_02821</name>
</gene>
<sequence length="32" mass="3477">MRRRGLKLQAPEEKTVAAGVASHAEAWIETGI</sequence>
<evidence type="ECO:0000313" key="2">
    <source>
        <dbReference type="Proteomes" id="UP000000238"/>
    </source>
</evidence>
<dbReference type="AlphaFoldDB" id="Q2SIC5"/>
<proteinExistence type="predicted"/>
<reference evidence="1 2" key="1">
    <citation type="journal article" date="2005" name="Nucleic Acids Res.">
        <title>Genomic blueprint of Hahella chejuensis, a marine microbe producing an algicidal agent.</title>
        <authorList>
            <person name="Jeong H."/>
            <person name="Yim J.H."/>
            <person name="Lee C."/>
            <person name="Choi S.-H."/>
            <person name="Park Y.K."/>
            <person name="Yoon S.H."/>
            <person name="Hur C.-G."/>
            <person name="Kang H.-Y."/>
            <person name="Kim D."/>
            <person name="Lee H.H."/>
            <person name="Park K.H."/>
            <person name="Park S.-H."/>
            <person name="Park H.-S."/>
            <person name="Lee H.K."/>
            <person name="Oh T.K."/>
            <person name="Kim J.F."/>
        </authorList>
    </citation>
    <scope>NUCLEOTIDE SEQUENCE [LARGE SCALE GENOMIC DNA]</scope>
    <source>
        <strain evidence="1 2">KCTC 2396</strain>
    </source>
</reference>
<accession>Q2SIC5</accession>
<evidence type="ECO:0000313" key="1">
    <source>
        <dbReference type="EMBL" id="ABC29599.1"/>
    </source>
</evidence>